<reference evidence="2" key="1">
    <citation type="submission" date="2021-06" db="EMBL/GenBank/DDBJ databases">
        <title>Parelaphostrongylus tenuis whole genome reference sequence.</title>
        <authorList>
            <person name="Garwood T.J."/>
            <person name="Larsen P.A."/>
            <person name="Fountain-Jones N.M."/>
            <person name="Garbe J.R."/>
            <person name="Macchietto M.G."/>
            <person name="Kania S.A."/>
            <person name="Gerhold R.W."/>
            <person name="Richards J.E."/>
            <person name="Wolf T.M."/>
        </authorList>
    </citation>
    <scope>NUCLEOTIDE SEQUENCE</scope>
    <source>
        <strain evidence="2">MNPRO001-30</strain>
        <tissue evidence="2">Meninges</tissue>
    </source>
</reference>
<feature type="compositionally biased region" description="Polar residues" evidence="1">
    <location>
        <begin position="57"/>
        <end position="68"/>
    </location>
</feature>
<name>A0AAD5MKH2_PARTN</name>
<sequence length="68" mass="8032">MSYINNNQAPKRREQINIEENELTPRNASKIPTLKTVQEYDFMKEDEHTPFSKKEQFGSTNIPISRFT</sequence>
<feature type="compositionally biased region" description="Basic and acidic residues" evidence="1">
    <location>
        <begin position="46"/>
        <end position="56"/>
    </location>
</feature>
<evidence type="ECO:0000313" key="2">
    <source>
        <dbReference type="EMBL" id="KAJ1359945.1"/>
    </source>
</evidence>
<dbReference type="EMBL" id="JAHQIW010003741">
    <property type="protein sequence ID" value="KAJ1359945.1"/>
    <property type="molecule type" value="Genomic_DNA"/>
</dbReference>
<feature type="region of interest" description="Disordered" evidence="1">
    <location>
        <begin position="1"/>
        <end position="30"/>
    </location>
</feature>
<protein>
    <submittedName>
        <fullName evidence="2">Uncharacterized protein</fullName>
    </submittedName>
</protein>
<dbReference type="Proteomes" id="UP001196413">
    <property type="component" value="Unassembled WGS sequence"/>
</dbReference>
<keyword evidence="3" id="KW-1185">Reference proteome</keyword>
<feature type="region of interest" description="Disordered" evidence="1">
    <location>
        <begin position="46"/>
        <end position="68"/>
    </location>
</feature>
<dbReference type="AlphaFoldDB" id="A0AAD5MKH2"/>
<gene>
    <name evidence="2" type="ORF">KIN20_018776</name>
</gene>
<evidence type="ECO:0000256" key="1">
    <source>
        <dbReference type="SAM" id="MobiDB-lite"/>
    </source>
</evidence>
<evidence type="ECO:0000313" key="3">
    <source>
        <dbReference type="Proteomes" id="UP001196413"/>
    </source>
</evidence>
<accession>A0AAD5MKH2</accession>
<organism evidence="2 3">
    <name type="scientific">Parelaphostrongylus tenuis</name>
    <name type="common">Meningeal worm</name>
    <dbReference type="NCBI Taxonomy" id="148309"/>
    <lineage>
        <taxon>Eukaryota</taxon>
        <taxon>Metazoa</taxon>
        <taxon>Ecdysozoa</taxon>
        <taxon>Nematoda</taxon>
        <taxon>Chromadorea</taxon>
        <taxon>Rhabditida</taxon>
        <taxon>Rhabditina</taxon>
        <taxon>Rhabditomorpha</taxon>
        <taxon>Strongyloidea</taxon>
        <taxon>Metastrongylidae</taxon>
        <taxon>Parelaphostrongylus</taxon>
    </lineage>
</organism>
<proteinExistence type="predicted"/>
<comment type="caution">
    <text evidence="2">The sequence shown here is derived from an EMBL/GenBank/DDBJ whole genome shotgun (WGS) entry which is preliminary data.</text>
</comment>